<feature type="chain" id="PRO_5015473746" description="Periplasmic heavy metal sensor" evidence="1">
    <location>
        <begin position="31"/>
        <end position="159"/>
    </location>
</feature>
<organism evidence="2 3">
    <name type="scientific">Aliarcobacter cryaerophilus</name>
    <dbReference type="NCBI Taxonomy" id="28198"/>
    <lineage>
        <taxon>Bacteria</taxon>
        <taxon>Pseudomonadati</taxon>
        <taxon>Campylobacterota</taxon>
        <taxon>Epsilonproteobacteria</taxon>
        <taxon>Campylobacterales</taxon>
        <taxon>Arcobacteraceae</taxon>
        <taxon>Aliarcobacter</taxon>
    </lineage>
</organism>
<dbReference type="Proteomes" id="UP000238649">
    <property type="component" value="Unassembled WGS sequence"/>
</dbReference>
<dbReference type="Pfam" id="PF07813">
    <property type="entry name" value="LTXXQ"/>
    <property type="match status" value="1"/>
</dbReference>
<proteinExistence type="predicted"/>
<keyword evidence="1" id="KW-0732">Signal</keyword>
<dbReference type="RefSeq" id="WP_105911135.1">
    <property type="nucleotide sequence ID" value="NZ_NXGH01000004.1"/>
</dbReference>
<dbReference type="EMBL" id="NXGH01000004">
    <property type="protein sequence ID" value="PRM90460.1"/>
    <property type="molecule type" value="Genomic_DNA"/>
</dbReference>
<protein>
    <recommendedName>
        <fullName evidence="4">Periplasmic heavy metal sensor</fullName>
    </recommendedName>
</protein>
<evidence type="ECO:0000256" key="1">
    <source>
        <dbReference type="SAM" id="SignalP"/>
    </source>
</evidence>
<reference evidence="2 3" key="1">
    <citation type="submission" date="2017-09" db="EMBL/GenBank/DDBJ databases">
        <title>Reassesment of A. cryaerophilus.</title>
        <authorList>
            <person name="Perez-Cataluna A."/>
            <person name="Collado L."/>
            <person name="Salgado O."/>
            <person name="Lefinanco V."/>
            <person name="Figueras M.J."/>
        </authorList>
    </citation>
    <scope>NUCLEOTIDE SEQUENCE [LARGE SCALE GENOMIC DNA]</scope>
    <source>
        <strain evidence="2 3">LMG 9871</strain>
    </source>
</reference>
<dbReference type="Gene3D" id="1.20.120.1490">
    <property type="match status" value="1"/>
</dbReference>
<comment type="caution">
    <text evidence="2">The sequence shown here is derived from an EMBL/GenBank/DDBJ whole genome shotgun (WGS) entry which is preliminary data.</text>
</comment>
<accession>A0A2S9SV36</accession>
<dbReference type="OrthoDB" id="5349328at2"/>
<dbReference type="InterPro" id="IPR012899">
    <property type="entry name" value="LTXXQ"/>
</dbReference>
<evidence type="ECO:0000313" key="2">
    <source>
        <dbReference type="EMBL" id="PRM90460.1"/>
    </source>
</evidence>
<dbReference type="AlphaFoldDB" id="A0A2S9SV36"/>
<evidence type="ECO:0000313" key="3">
    <source>
        <dbReference type="Proteomes" id="UP000238649"/>
    </source>
</evidence>
<evidence type="ECO:0008006" key="4">
    <source>
        <dbReference type="Google" id="ProtNLM"/>
    </source>
</evidence>
<name>A0A2S9SV36_9BACT</name>
<dbReference type="GO" id="GO:0042597">
    <property type="term" value="C:periplasmic space"/>
    <property type="evidence" value="ECO:0007669"/>
    <property type="project" value="InterPro"/>
</dbReference>
<gene>
    <name evidence="2" type="ORF">CJ671_02400</name>
</gene>
<feature type="signal peptide" evidence="1">
    <location>
        <begin position="1"/>
        <end position="30"/>
    </location>
</feature>
<sequence>MMKQSGILISGKKIVLSLALASILVSGLYAQQGDRNSDFKKDNKNCPMNQKDGKKMSKQNYGIVGMFYELNLTADQKTKIDNIIGESRKNQELPCDAFTKDSFDKDKFEKIMKNKREKNQELHADLIDKAYKVLDSKQKEQLRTLLDSRKDKMKKRFED</sequence>